<evidence type="ECO:0000256" key="2">
    <source>
        <dbReference type="ARBA" id="ARBA00006674"/>
    </source>
</evidence>
<feature type="compositionally biased region" description="Acidic residues" evidence="5">
    <location>
        <begin position="49"/>
        <end position="60"/>
    </location>
</feature>
<comment type="similarity">
    <text evidence="2">Belongs to the NRAP family.</text>
</comment>
<evidence type="ECO:0000259" key="6">
    <source>
        <dbReference type="Pfam" id="PF03813"/>
    </source>
</evidence>
<dbReference type="Pfam" id="PF17404">
    <property type="entry name" value="Nrap_D3"/>
    <property type="match status" value="1"/>
</dbReference>
<keyword evidence="4" id="KW-0539">Nucleus</keyword>
<comment type="subcellular location">
    <subcellularLocation>
        <location evidence="1">Nucleus</location>
        <location evidence="1">Nucleolus</location>
    </subcellularLocation>
</comment>
<feature type="domain" description="Nrap protein" evidence="11">
    <location>
        <begin position="1229"/>
        <end position="1431"/>
    </location>
</feature>
<dbReference type="InterPro" id="IPR035368">
    <property type="entry name" value="Nrap_D3"/>
</dbReference>
<dbReference type="GO" id="GO:0006409">
    <property type="term" value="P:tRNA export from nucleus"/>
    <property type="evidence" value="ECO:0007669"/>
    <property type="project" value="TreeGrafter"/>
</dbReference>
<dbReference type="Pfam" id="PF17403">
    <property type="entry name" value="Nrap_D2"/>
    <property type="match status" value="1"/>
</dbReference>
<name>A0A2T9YV50_9FUNG</name>
<dbReference type="PANTHER" id="PTHR17972">
    <property type="entry name" value="NUCLEOLAR RNA-ASSOCIATED PROTEIN"/>
    <property type="match status" value="1"/>
</dbReference>
<keyword evidence="13" id="KW-1185">Reference proteome</keyword>
<dbReference type="EMBL" id="MBFT01000155">
    <property type="protein sequence ID" value="PVU96225.1"/>
    <property type="molecule type" value="Genomic_DNA"/>
</dbReference>
<dbReference type="InterPro" id="IPR035082">
    <property type="entry name" value="Nrap_D1"/>
</dbReference>
<dbReference type="InterPro" id="IPR035367">
    <property type="entry name" value="Nrap_D2"/>
</dbReference>
<evidence type="ECO:0000259" key="9">
    <source>
        <dbReference type="Pfam" id="PF17405"/>
    </source>
</evidence>
<dbReference type="Gene3D" id="3.30.70.3030">
    <property type="match status" value="1"/>
</dbReference>
<dbReference type="Pfam" id="PF17407">
    <property type="entry name" value="Nrap_D6"/>
    <property type="match status" value="1"/>
</dbReference>
<feature type="domain" description="Nrap protein" evidence="10">
    <location>
        <begin position="1051"/>
        <end position="1224"/>
    </location>
</feature>
<dbReference type="GO" id="GO:0006364">
    <property type="term" value="P:rRNA processing"/>
    <property type="evidence" value="ECO:0007669"/>
    <property type="project" value="TreeGrafter"/>
</dbReference>
<sequence length="1435" mass="162275">MAKAIKRKIESSKDNLKEYKHLKTTSEDVNHNESDEFSEAESYVSSDQQESDESDNEVSVEAENHENKENKPEKKFVEGMPSNDELRALNETSKIFRSNLFKLQIDEMLLETKVVPQTSKTKELEMFLKKVTKALESSEPIPEAPLKKAIHDLYTKAKSKNPNANLEYKEPFLKIPYDTKHNQVAYKPPVKMAVVGSYALGLAARTRFGFNVDLAIQMPSELFLEKDHMNYRYFYKRSFYVECLLGILQENTELSGIFDFEYDYLRGDERLPIIVAYPKKTKETKSMGLSLFDFCIRLIPCISTNTFTRSKLNPSRNHVRTNFLIEAWDPTHSKNSEGYDGGDTNNPPTPNYNAALVAESQYFTHMSFLHNLCKQSPGFKDAVVMAKVWLSQRGFGKRASNKNMRGGDTERDSPVNGFLLSMILAWLVCGSRSSKTNNLTNLGTGLSSFQMFRALLSFLSSYSISGSDFALEFKKTGQNADALKPSEKDSGFDLDDFTNNYKSTFVDPTGQLNLLARVPEWEMKRLRIEAEKSCSILDLNEDNGFFPIFMQYIDDPTTTYDYLFNVEIDTTFSRINKNIYLLLDNPKTIPWEFIDDANHLLYLQKQVTEIITTGLANRAVLVEPRQLNLITHMVKSKNETVNIQGKKASFLLGIIVDGTEASKLVSLGPHPSPEATADPNSASSLEIKRYEGIWGPKSELRRFRDGAIRMSTVWGSANSSNDERSFIVTKMVGFLMRRHFGFDLMPGVLGSEDMKLSNSVVSTVESLKIQRALGKNVQKKIFSSLICLSKFNLSVDEVRGKTPKEIVPVDQKINKPFIEFDKTYKIYQEWTKKIIALGDDLPLQVLSIKAASPYLRGSSVMLPKQTFDNDDMYLSPIDTIIEFESSSKWPDDIMALQKVKAAFLEKLGSLYTKKNDGSSYNILSRNYGHTETTDNDSIMISGEGPLSVGSDAISGSTGDLLICEQDLLLELFDSSYTGFVYRISLKMDREKAIYEKLLLKYNNPLLSLKEAVVARKAKIISLTKKINHWNRTFEWRPAHHSQVSNFMKNHYNPYTTACRLFKRWLASHFLLLESSMGYISSMGVHGVPEELAELIVGYVFANKSAKHKVYGRSPSSGFSGFNRVLELLVDYKFNEEPLMVDLAVGTEDDQEIEKIDWEPATNHFNGKKSGAGMYIATPSDMKSEWFGHISALVYGRLKILATASLTAIKKSVETNDPSLINSIFSSPTDGYDFKLILDSDFCCRQSQSISKKVFESTKYDEYVVEAELESQSEQEGDDSGGFEKEEEVSEYKNLALAKSDIMADKRNDTMYFSAFDNNKEDEEEEQRTSGYVSNVFGLPKMVAFDPVSLLRRDLEQVYSKSAVFFHNVYGGNVIYGLWTPAVSDTDNKKLQLKANIGLNVAPSKKDSKMTVNKDAILSEMFRIGDGLVSKIKTRE</sequence>
<dbReference type="InterPro" id="IPR035369">
    <property type="entry name" value="Nrap_D4"/>
</dbReference>
<accession>A0A2T9YV50</accession>
<organism evidence="12 13">
    <name type="scientific">Furculomyces boomerangus</name>
    <dbReference type="NCBI Taxonomy" id="61424"/>
    <lineage>
        <taxon>Eukaryota</taxon>
        <taxon>Fungi</taxon>
        <taxon>Fungi incertae sedis</taxon>
        <taxon>Zoopagomycota</taxon>
        <taxon>Kickxellomycotina</taxon>
        <taxon>Harpellomycetes</taxon>
        <taxon>Harpellales</taxon>
        <taxon>Harpellaceae</taxon>
        <taxon>Furculomyces</taxon>
    </lineage>
</organism>
<feature type="domain" description="Nrap protein" evidence="8">
    <location>
        <begin position="557"/>
        <end position="740"/>
    </location>
</feature>
<dbReference type="Pfam" id="PF17406">
    <property type="entry name" value="Nrap_D5"/>
    <property type="match status" value="1"/>
</dbReference>
<evidence type="ECO:0000256" key="1">
    <source>
        <dbReference type="ARBA" id="ARBA00004604"/>
    </source>
</evidence>
<dbReference type="PANTHER" id="PTHR17972:SF0">
    <property type="entry name" value="NUCLEOLAR PROTEIN 6"/>
    <property type="match status" value="1"/>
</dbReference>
<dbReference type="InterPro" id="IPR035370">
    <property type="entry name" value="Nrap_D5"/>
</dbReference>
<dbReference type="OrthoDB" id="10251401at2759"/>
<dbReference type="InterPro" id="IPR005554">
    <property type="entry name" value="NOL6/Upt22"/>
</dbReference>
<evidence type="ECO:0000313" key="12">
    <source>
        <dbReference type="EMBL" id="PVU96225.1"/>
    </source>
</evidence>
<dbReference type="STRING" id="61424.A0A2T9YV50"/>
<feature type="compositionally biased region" description="Basic and acidic residues" evidence="5">
    <location>
        <begin position="7"/>
        <end position="34"/>
    </location>
</feature>
<dbReference type="GO" id="GO:0003723">
    <property type="term" value="F:RNA binding"/>
    <property type="evidence" value="ECO:0007669"/>
    <property type="project" value="UniProtKB-KW"/>
</dbReference>
<evidence type="ECO:0000259" key="10">
    <source>
        <dbReference type="Pfam" id="PF17406"/>
    </source>
</evidence>
<evidence type="ECO:0000256" key="4">
    <source>
        <dbReference type="ARBA" id="ARBA00023242"/>
    </source>
</evidence>
<dbReference type="GO" id="GO:0032545">
    <property type="term" value="C:CURI complex"/>
    <property type="evidence" value="ECO:0007669"/>
    <property type="project" value="TreeGrafter"/>
</dbReference>
<dbReference type="Pfam" id="PF03813">
    <property type="entry name" value="Nrap"/>
    <property type="match status" value="1"/>
</dbReference>
<dbReference type="InterPro" id="IPR035371">
    <property type="entry name" value="Nrap_D6"/>
</dbReference>
<protein>
    <recommendedName>
        <fullName evidence="14">U3 small nucleolar RNA-associated protein 22</fullName>
    </recommendedName>
</protein>
<evidence type="ECO:0000256" key="3">
    <source>
        <dbReference type="ARBA" id="ARBA00022884"/>
    </source>
</evidence>
<feature type="compositionally biased region" description="Basic and acidic residues" evidence="5">
    <location>
        <begin position="62"/>
        <end position="77"/>
    </location>
</feature>
<dbReference type="GO" id="GO:0034456">
    <property type="term" value="C:UTP-C complex"/>
    <property type="evidence" value="ECO:0007669"/>
    <property type="project" value="TreeGrafter"/>
</dbReference>
<gene>
    <name evidence="12" type="ORF">BB559_002457</name>
</gene>
<evidence type="ECO:0000313" key="13">
    <source>
        <dbReference type="Proteomes" id="UP000245699"/>
    </source>
</evidence>
<dbReference type="GO" id="GO:0032040">
    <property type="term" value="C:small-subunit processome"/>
    <property type="evidence" value="ECO:0007669"/>
    <property type="project" value="TreeGrafter"/>
</dbReference>
<evidence type="ECO:0000259" key="11">
    <source>
        <dbReference type="Pfam" id="PF17407"/>
    </source>
</evidence>
<feature type="domain" description="Nrap protein" evidence="7">
    <location>
        <begin position="379"/>
        <end position="551"/>
    </location>
</feature>
<dbReference type="Pfam" id="PF17405">
    <property type="entry name" value="Nrap_D4"/>
    <property type="match status" value="1"/>
</dbReference>
<evidence type="ECO:0000259" key="8">
    <source>
        <dbReference type="Pfam" id="PF17404"/>
    </source>
</evidence>
<reference evidence="12 13" key="1">
    <citation type="journal article" date="2018" name="MBio">
        <title>Comparative Genomics Reveals the Core Gene Toolbox for the Fungus-Insect Symbiosis.</title>
        <authorList>
            <person name="Wang Y."/>
            <person name="Stata M."/>
            <person name="Wang W."/>
            <person name="Stajich J.E."/>
            <person name="White M.M."/>
            <person name="Moncalvo J.M."/>
        </authorList>
    </citation>
    <scope>NUCLEOTIDE SEQUENCE [LARGE SCALE GENOMIC DNA]</scope>
    <source>
        <strain evidence="12 13">AUS-77-4</strain>
    </source>
</reference>
<keyword evidence="3" id="KW-0694">RNA-binding</keyword>
<feature type="domain" description="Nrap protein" evidence="9">
    <location>
        <begin position="818"/>
        <end position="935"/>
    </location>
</feature>
<feature type="region of interest" description="Disordered" evidence="5">
    <location>
        <begin position="1"/>
        <end position="82"/>
    </location>
</feature>
<feature type="domain" description="Nrap protein" evidence="6">
    <location>
        <begin position="212"/>
        <end position="375"/>
    </location>
</feature>
<evidence type="ECO:0008006" key="14">
    <source>
        <dbReference type="Google" id="ProtNLM"/>
    </source>
</evidence>
<evidence type="ECO:0000256" key="5">
    <source>
        <dbReference type="SAM" id="MobiDB-lite"/>
    </source>
</evidence>
<proteinExistence type="inferred from homology"/>
<comment type="caution">
    <text evidence="12">The sequence shown here is derived from an EMBL/GenBank/DDBJ whole genome shotgun (WGS) entry which is preliminary data.</text>
</comment>
<evidence type="ECO:0000259" key="7">
    <source>
        <dbReference type="Pfam" id="PF17403"/>
    </source>
</evidence>
<dbReference type="Gene3D" id="1.10.1410.10">
    <property type="match status" value="2"/>
</dbReference>
<dbReference type="Proteomes" id="UP000245699">
    <property type="component" value="Unassembled WGS sequence"/>
</dbReference>